<dbReference type="Gene3D" id="2.40.260.10">
    <property type="entry name" value="Sortase"/>
    <property type="match status" value="1"/>
</dbReference>
<keyword evidence="3" id="KW-0812">Transmembrane</keyword>
<reference evidence="4 5" key="1">
    <citation type="journal article" date="2019" name="Nat. Med.">
        <title>A library of human gut bacterial isolates paired with longitudinal multiomics data enables mechanistic microbiome research.</title>
        <authorList>
            <person name="Poyet M."/>
            <person name="Groussin M."/>
            <person name="Gibbons S.M."/>
            <person name="Avila-Pacheco J."/>
            <person name="Jiang X."/>
            <person name="Kearney S.M."/>
            <person name="Perrotta A.R."/>
            <person name="Berdy B."/>
            <person name="Zhao S."/>
            <person name="Lieberman T.D."/>
            <person name="Swanson P.K."/>
            <person name="Smith M."/>
            <person name="Roesemann S."/>
            <person name="Alexander J.E."/>
            <person name="Rich S.A."/>
            <person name="Livny J."/>
            <person name="Vlamakis H."/>
            <person name="Clish C."/>
            <person name="Bullock K."/>
            <person name="Deik A."/>
            <person name="Scott J."/>
            <person name="Pierce K.A."/>
            <person name="Xavier R.J."/>
            <person name="Alm E.J."/>
        </authorList>
    </citation>
    <scope>NUCLEOTIDE SEQUENCE [LARGE SCALE GENOMIC DNA]</scope>
    <source>
        <strain evidence="4 5">BIOML-A3</strain>
    </source>
</reference>
<dbReference type="Proteomes" id="UP000431304">
    <property type="component" value="Unassembled WGS sequence"/>
</dbReference>
<dbReference type="GO" id="GO:0016787">
    <property type="term" value="F:hydrolase activity"/>
    <property type="evidence" value="ECO:0007669"/>
    <property type="project" value="UniProtKB-KW"/>
</dbReference>
<accession>A0A844DZN4</accession>
<feature type="transmembrane region" description="Helical" evidence="3">
    <location>
        <begin position="6"/>
        <end position="27"/>
    </location>
</feature>
<dbReference type="Pfam" id="PF04203">
    <property type="entry name" value="Sortase"/>
    <property type="match status" value="1"/>
</dbReference>
<dbReference type="InterPro" id="IPR009835">
    <property type="entry name" value="SrtB"/>
</dbReference>
<organism evidence="4 5">
    <name type="scientific">Eubacterium ramulus</name>
    <dbReference type="NCBI Taxonomy" id="39490"/>
    <lineage>
        <taxon>Bacteria</taxon>
        <taxon>Bacillati</taxon>
        <taxon>Bacillota</taxon>
        <taxon>Clostridia</taxon>
        <taxon>Eubacteriales</taxon>
        <taxon>Eubacteriaceae</taxon>
        <taxon>Eubacterium</taxon>
    </lineage>
</organism>
<name>A0A844DZN4_EUBRA</name>
<dbReference type="RefSeq" id="WP_341484472.1">
    <property type="nucleotide sequence ID" value="NZ_WKRA01000023.1"/>
</dbReference>
<dbReference type="InterPro" id="IPR005754">
    <property type="entry name" value="Sortase"/>
</dbReference>
<proteinExistence type="predicted"/>
<feature type="active site" description="Acyl-thioester intermediate" evidence="2">
    <location>
        <position position="237"/>
    </location>
</feature>
<keyword evidence="3" id="KW-0472">Membrane</keyword>
<evidence type="ECO:0000256" key="2">
    <source>
        <dbReference type="PIRSR" id="PIRSR605754-1"/>
    </source>
</evidence>
<gene>
    <name evidence="4" type="ORF">GKE72_12580</name>
</gene>
<comment type="caution">
    <text evidence="4">The sequence shown here is derived from an EMBL/GenBank/DDBJ whole genome shotgun (WGS) entry which is preliminary data.</text>
</comment>
<sequence length="255" mass="29733">MKQKNLLFRIFLVIFLVAVAGIIGLLVRDHIQKDKDRKLREKAAVSVQEEPEVSAEPEETPVQIPVDFSVLQAENPDIYAWIRIADTPVDYPILQSKVDDDYYMDHTVDDKEGLPGAIMTEYSYNPEPFESDAVTVVYGHNMLNDSFFSRLKDYQDETFRQEHPYIEIYTPEHIYKYRVFAAVTYDNRHILYNYNCRTKEGYQAFLDSLSEVRIMPTWIEDPLPVTTDDRMIVLSTCNGNHDERFLICAVLTEEQ</sequence>
<dbReference type="SUPFAM" id="SSF63817">
    <property type="entry name" value="Sortase"/>
    <property type="match status" value="1"/>
</dbReference>
<dbReference type="CDD" id="cd05826">
    <property type="entry name" value="Sortase_B"/>
    <property type="match status" value="1"/>
</dbReference>
<keyword evidence="3" id="KW-1133">Transmembrane helix</keyword>
<dbReference type="EMBL" id="WKRA01000023">
    <property type="protein sequence ID" value="MSD16877.1"/>
    <property type="molecule type" value="Genomic_DNA"/>
</dbReference>
<keyword evidence="1" id="KW-0378">Hydrolase</keyword>
<evidence type="ECO:0000313" key="4">
    <source>
        <dbReference type="EMBL" id="MSD16877.1"/>
    </source>
</evidence>
<dbReference type="AlphaFoldDB" id="A0A844DZN4"/>
<evidence type="ECO:0000256" key="1">
    <source>
        <dbReference type="ARBA" id="ARBA00022801"/>
    </source>
</evidence>
<evidence type="ECO:0000313" key="5">
    <source>
        <dbReference type="Proteomes" id="UP000431304"/>
    </source>
</evidence>
<dbReference type="InterPro" id="IPR023365">
    <property type="entry name" value="Sortase_dom-sf"/>
</dbReference>
<feature type="active site" description="Proton donor/acceptor" evidence="2">
    <location>
        <position position="140"/>
    </location>
</feature>
<evidence type="ECO:0000256" key="3">
    <source>
        <dbReference type="SAM" id="Phobius"/>
    </source>
</evidence>
<protein>
    <submittedName>
        <fullName evidence="4">Sortase</fullName>
    </submittedName>
</protein>